<evidence type="ECO:0000313" key="2">
    <source>
        <dbReference type="Proteomes" id="UP000007819"/>
    </source>
</evidence>
<sequence length="659" mass="76631">MNTSNTIETLLSLSLNQLCQTMNEDTLQYVLKSSTPSICIQIIWKVLGFDEYAAHLFNPRFNPVELGYEIAQMDLESPQGFISAELFDQEIFEHFATKQQIIFVDRFNCSSLFDHRLFFKLVRETSLRNHLFFLFRICIQIRGFDFPSNFAQEWVNMEKPDSNEGMCLPDIENGLKLGIFLGDAGWLNESALVLSHTYEIITTKWVCHDEIVELFKTLQCLTKWLLVASNYYNFVEAKEVLQNLIYTIDIIEELEERTLSISYSYLAVSQYYYVLLEFDKAWSWAVKAMHELHMASRKLKILILSHSIRLCSALGKLITGQKLRKQLNALNEDITDGYMYHDFLLSYAYYFSNLNTPDDNINWFYGLLTTARNLFGYYNLNTAIILTNYAFERHENVELESDESMRCILQAIFIMQKIGVPNDHMLLMNAHLIKSLLIQEIIFGLGQQNAIIYFNTRDGTEGINENETINQMKQLLVEIVEVACINTLHVASHRLGENNLLTAKTYSFLASIYLLQEKYTESEEMCLKEIEIIKSILGTNNAQFANSIGHLAHLYTHYLHKFQESELLLLQTINIYENITDGPIYELRASIEELIYTYKEFNNLERLNYYINYLATFDATFQNWCHCAWQSEISEENCTKIDLSLEKFKCILNGCSCGQ</sequence>
<dbReference type="RefSeq" id="XP_016656194.1">
    <property type="nucleotide sequence ID" value="XM_016800705.2"/>
</dbReference>
<reference evidence="2" key="1">
    <citation type="submission" date="2010-06" db="EMBL/GenBank/DDBJ databases">
        <authorList>
            <person name="Jiang H."/>
            <person name="Abraham K."/>
            <person name="Ali S."/>
            <person name="Alsbrooks S.L."/>
            <person name="Anim B.N."/>
            <person name="Anosike U.S."/>
            <person name="Attaway T."/>
            <person name="Bandaranaike D.P."/>
            <person name="Battles P.K."/>
            <person name="Bell S.N."/>
            <person name="Bell A.V."/>
            <person name="Beltran B."/>
            <person name="Bickham C."/>
            <person name="Bustamante Y."/>
            <person name="Caleb T."/>
            <person name="Canada A."/>
            <person name="Cardenas V."/>
            <person name="Carter K."/>
            <person name="Chacko J."/>
            <person name="Chandrabose M.N."/>
            <person name="Chavez D."/>
            <person name="Chavez A."/>
            <person name="Chen L."/>
            <person name="Chu H.-S."/>
            <person name="Claassen K.J."/>
            <person name="Cockrell R."/>
            <person name="Collins M."/>
            <person name="Cooper J.A."/>
            <person name="Cree A."/>
            <person name="Curry S.M."/>
            <person name="Da Y."/>
            <person name="Dao M.D."/>
            <person name="Das B."/>
            <person name="Davila M.-L."/>
            <person name="Davy-Carroll L."/>
            <person name="Denson S."/>
            <person name="Dinh H."/>
            <person name="Ebong V.E."/>
            <person name="Edwards J.R."/>
            <person name="Egan A."/>
            <person name="El-Daye J."/>
            <person name="Escobedo L."/>
            <person name="Fernandez S."/>
            <person name="Fernando P.R."/>
            <person name="Flagg N."/>
            <person name="Forbes L.D."/>
            <person name="Fowler R.G."/>
            <person name="Fu Q."/>
            <person name="Gabisi R.A."/>
            <person name="Ganer J."/>
            <person name="Garbino Pronczuk A."/>
            <person name="Garcia R.M."/>
            <person name="Garner T."/>
            <person name="Garrett T.E."/>
            <person name="Gonzalez D.A."/>
            <person name="Hamid H."/>
            <person name="Hawkins E.S."/>
            <person name="Hirani K."/>
            <person name="Hogues M.E."/>
            <person name="Hollins B."/>
            <person name="Hsiao C.-H."/>
            <person name="Jabil R."/>
            <person name="James M.L."/>
            <person name="Jhangiani S.N."/>
            <person name="Johnson B."/>
            <person name="Johnson Q."/>
            <person name="Joshi V."/>
            <person name="Kalu J.B."/>
            <person name="Kam C."/>
            <person name="Kashfia A."/>
            <person name="Keebler J."/>
            <person name="Kisamo H."/>
            <person name="Kovar C.L."/>
            <person name="Lago L.A."/>
            <person name="Lai C.-Y."/>
            <person name="Laidlaw J."/>
            <person name="Lara F."/>
            <person name="Le T.-K."/>
            <person name="Lee S.L."/>
            <person name="Legall F.H."/>
            <person name="Lemon S.J."/>
            <person name="Lewis L.R."/>
            <person name="Li B."/>
            <person name="Liu Y."/>
            <person name="Liu Y.-S."/>
            <person name="Lopez J."/>
            <person name="Lozado R.J."/>
            <person name="Lu J."/>
            <person name="Madu R.C."/>
            <person name="Maheshwari M."/>
            <person name="Maheshwari R."/>
            <person name="Malloy K."/>
            <person name="Martinez E."/>
            <person name="Mathew T."/>
            <person name="Mercado I.C."/>
            <person name="Mercado C."/>
            <person name="Meyer B."/>
            <person name="Montgomery K."/>
            <person name="Morgan M.B."/>
            <person name="Munidasa M."/>
            <person name="Nazareth L.V."/>
            <person name="Nelson J."/>
            <person name="Ng B.M."/>
            <person name="Nguyen N.B."/>
            <person name="Nguyen P.Q."/>
            <person name="Nguyen T."/>
            <person name="Obregon M."/>
            <person name="Okwuonu G.O."/>
            <person name="Onwere C.G."/>
            <person name="Orozco G."/>
            <person name="Parra A."/>
            <person name="Patel S."/>
            <person name="Patil S."/>
            <person name="Perez A."/>
            <person name="Perez Y."/>
            <person name="Pham C."/>
            <person name="Primus E.L."/>
            <person name="Pu L.-L."/>
            <person name="Puazo M."/>
            <person name="Qin X."/>
            <person name="Quiroz J.B."/>
            <person name="Reese J."/>
            <person name="Richards S."/>
            <person name="Rives C.M."/>
            <person name="Robberts R."/>
            <person name="Ruiz S.J."/>
            <person name="Ruiz M.J."/>
            <person name="Santibanez J."/>
            <person name="Schneider B.W."/>
            <person name="Sisson I."/>
            <person name="Smith M."/>
            <person name="Sodergren E."/>
            <person name="Song X.-Z."/>
            <person name="Song B.B."/>
            <person name="Summersgill H."/>
            <person name="Thelus R."/>
            <person name="Thornton R.D."/>
            <person name="Trejos Z.Y."/>
            <person name="Usmani K."/>
            <person name="Vattathil S."/>
            <person name="Villasana D."/>
            <person name="Walker D.L."/>
            <person name="Wang S."/>
            <person name="Wang K."/>
            <person name="White C.S."/>
            <person name="Williams A.C."/>
            <person name="Williamson J."/>
            <person name="Wilson K."/>
            <person name="Woghiren I.O."/>
            <person name="Woodworth J.R."/>
            <person name="Worley K.C."/>
            <person name="Wright R.A."/>
            <person name="Wu W."/>
            <person name="Young L."/>
            <person name="Zhang L."/>
            <person name="Zhang J."/>
            <person name="Zhu Y."/>
            <person name="Muzny D.M."/>
            <person name="Weinstock G."/>
            <person name="Gibbs R.A."/>
        </authorList>
    </citation>
    <scope>NUCLEOTIDE SEQUENCE [LARGE SCALE GENOMIC DNA]</scope>
    <source>
        <strain evidence="2">LSR1</strain>
    </source>
</reference>
<dbReference type="InterPro" id="IPR011990">
    <property type="entry name" value="TPR-like_helical_dom_sf"/>
</dbReference>
<dbReference type="SUPFAM" id="SSF48452">
    <property type="entry name" value="TPR-like"/>
    <property type="match status" value="1"/>
</dbReference>
<dbReference type="GeneID" id="100569933"/>
<dbReference type="KEGG" id="api:100569933"/>
<proteinExistence type="predicted"/>
<evidence type="ECO:0000313" key="1">
    <source>
        <dbReference type="EnsemblMetazoa" id="XP_016656194.1"/>
    </source>
</evidence>
<dbReference type="Gene3D" id="1.25.40.10">
    <property type="entry name" value="Tetratricopeptide repeat domain"/>
    <property type="match status" value="1"/>
</dbReference>
<reference evidence="1" key="2">
    <citation type="submission" date="2022-06" db="UniProtKB">
        <authorList>
            <consortium name="EnsemblMetazoa"/>
        </authorList>
    </citation>
    <scope>IDENTIFICATION</scope>
</reference>
<dbReference type="GO" id="GO:0031462">
    <property type="term" value="C:Cul2-RING ubiquitin ligase complex"/>
    <property type="evidence" value="ECO:0007669"/>
    <property type="project" value="TreeGrafter"/>
</dbReference>
<dbReference type="PANTHER" id="PTHR46575:SF1">
    <property type="entry name" value="AMYLOID PROTEIN-BINDING PROTEIN 2"/>
    <property type="match status" value="1"/>
</dbReference>
<dbReference type="GO" id="GO:0006886">
    <property type="term" value="P:intracellular protein transport"/>
    <property type="evidence" value="ECO:0007669"/>
    <property type="project" value="InterPro"/>
</dbReference>
<dbReference type="InterPro" id="IPR042476">
    <property type="entry name" value="APPBP2"/>
</dbReference>
<dbReference type="Pfam" id="PF13424">
    <property type="entry name" value="TPR_12"/>
    <property type="match status" value="1"/>
</dbReference>
<dbReference type="PANTHER" id="PTHR46575">
    <property type="entry name" value="AMYLOID PROTEIN-BINDING PROTEIN 2"/>
    <property type="match status" value="1"/>
</dbReference>
<dbReference type="GO" id="GO:0043161">
    <property type="term" value="P:proteasome-mediated ubiquitin-dependent protein catabolic process"/>
    <property type="evidence" value="ECO:0007669"/>
    <property type="project" value="TreeGrafter"/>
</dbReference>
<dbReference type="AlphaFoldDB" id="A0A8R2H2C9"/>
<dbReference type="Proteomes" id="UP000007819">
    <property type="component" value="Chromosome X"/>
</dbReference>
<dbReference type="EnsemblMetazoa" id="XM_016800705.2">
    <property type="protein sequence ID" value="XP_016656194.1"/>
    <property type="gene ID" value="LOC100569933"/>
</dbReference>
<name>A0A8R2H2C9_ACYPI</name>
<organism evidence="1 2">
    <name type="scientific">Acyrthosiphon pisum</name>
    <name type="common">Pea aphid</name>
    <dbReference type="NCBI Taxonomy" id="7029"/>
    <lineage>
        <taxon>Eukaryota</taxon>
        <taxon>Metazoa</taxon>
        <taxon>Ecdysozoa</taxon>
        <taxon>Arthropoda</taxon>
        <taxon>Hexapoda</taxon>
        <taxon>Insecta</taxon>
        <taxon>Pterygota</taxon>
        <taxon>Neoptera</taxon>
        <taxon>Paraneoptera</taxon>
        <taxon>Hemiptera</taxon>
        <taxon>Sternorrhyncha</taxon>
        <taxon>Aphidomorpha</taxon>
        <taxon>Aphidoidea</taxon>
        <taxon>Aphididae</taxon>
        <taxon>Macrosiphini</taxon>
        <taxon>Acyrthosiphon</taxon>
    </lineage>
</organism>
<protein>
    <submittedName>
        <fullName evidence="1">Uncharacterized protein</fullName>
    </submittedName>
</protein>
<accession>A0A8R2H2C9</accession>
<keyword evidence="2" id="KW-1185">Reference proteome</keyword>
<dbReference type="OrthoDB" id="6588619at2759"/>
<dbReference type="GO" id="GO:1990756">
    <property type="term" value="F:ubiquitin-like ligase-substrate adaptor activity"/>
    <property type="evidence" value="ECO:0007669"/>
    <property type="project" value="TreeGrafter"/>
</dbReference>